<dbReference type="EMBL" id="MIMV01000204">
    <property type="protein sequence ID" value="OTA83991.1"/>
    <property type="molecule type" value="Genomic_DNA"/>
</dbReference>
<proteinExistence type="predicted"/>
<name>A0AAE5MR55_LIMRT</name>
<sequence>MTTSPTINFLAVNTNKNKNKILMSITSDFLPIQQIIPLNVGLIYLKPNTQYKGNLQIKCDDKTIINDDSLLFPEQELSSSNEIINGLVGATFNINTPVINLAEGAYALTLTLKSADDKELSKRSTYFFAKHE</sequence>
<organism evidence="1 2">
    <name type="scientific">Limosilactobacillus reuteri</name>
    <name type="common">Lactobacillus reuteri</name>
    <dbReference type="NCBI Taxonomy" id="1598"/>
    <lineage>
        <taxon>Bacteria</taxon>
        <taxon>Bacillati</taxon>
        <taxon>Bacillota</taxon>
        <taxon>Bacilli</taxon>
        <taxon>Lactobacillales</taxon>
        <taxon>Lactobacillaceae</taxon>
        <taxon>Limosilactobacillus</taxon>
    </lineage>
</organism>
<dbReference type="Proteomes" id="UP000194219">
    <property type="component" value="Unassembled WGS sequence"/>
</dbReference>
<dbReference type="RefSeq" id="WP_086142682.1">
    <property type="nucleotide sequence ID" value="NZ_CP065330.1"/>
</dbReference>
<comment type="caution">
    <text evidence="1">The sequence shown here is derived from an EMBL/GenBank/DDBJ whole genome shotgun (WGS) entry which is preliminary data.</text>
</comment>
<evidence type="ECO:0000313" key="2">
    <source>
        <dbReference type="Proteomes" id="UP000194219"/>
    </source>
</evidence>
<protein>
    <submittedName>
        <fullName evidence="1">Uncharacterized protein</fullName>
    </submittedName>
</protein>
<evidence type="ECO:0000313" key="1">
    <source>
        <dbReference type="EMBL" id="OTA83991.1"/>
    </source>
</evidence>
<accession>A0AAE5MR55</accession>
<reference evidence="1 2" key="1">
    <citation type="submission" date="2016-09" db="EMBL/GenBank/DDBJ databases">
        <title>Lactobacillus reuteri KLR3006, genome sequencing and assembly.</title>
        <authorList>
            <person name="Lee J.-Y."/>
            <person name="Kim E.B."/>
            <person name="Choi Y.-J."/>
        </authorList>
    </citation>
    <scope>NUCLEOTIDE SEQUENCE [LARGE SCALE GENOMIC DNA]</scope>
    <source>
        <strain evidence="1 2">KLR3006</strain>
    </source>
</reference>
<gene>
    <name evidence="1" type="ORF">BHL83_07460</name>
</gene>
<dbReference type="AlphaFoldDB" id="A0AAE5MR55"/>